<dbReference type="Pfam" id="PF00999">
    <property type="entry name" value="Na_H_Exchanger"/>
    <property type="match status" value="1"/>
</dbReference>
<keyword evidence="15" id="KW-1185">Reference proteome</keyword>
<feature type="transmembrane region" description="Helical" evidence="12">
    <location>
        <begin position="211"/>
        <end position="232"/>
    </location>
</feature>
<feature type="region of interest" description="Disordered" evidence="11">
    <location>
        <begin position="462"/>
        <end position="485"/>
    </location>
</feature>
<reference evidence="14 15" key="1">
    <citation type="submission" date="2019-10" db="EMBL/GenBank/DDBJ databases">
        <authorList>
            <person name="Palmer J.M."/>
        </authorList>
    </citation>
    <scope>NUCLEOTIDE SEQUENCE [LARGE SCALE GENOMIC DNA]</scope>
    <source>
        <strain evidence="14 15">TWF694</strain>
    </source>
</reference>
<dbReference type="AlphaFoldDB" id="A0AAV9XE58"/>
<sequence>MPTLAVTEFNIVCTVLGGFVLLFGLVSFFVKERLYLSEALIALLMGVALGPHGANLIRPLAYAGGGSQDNLDAINLAFCRLVLGVQLVLAGVQLPKKYLIYEWKSLGMLLGPVMTIMWLVSGTIVYGLIPGLSYVQALAIGACITPTDPILSNTIVKGKFADKHIPVPLQRIIIAESGANDGLGYPFLFISLYIYRYAILSNNTGHGVSLFFTETVLYTILLSVAYGCVVGWLAKDLLHWASEKKLIDRESFLVFAIALALFIVGSCGMLGTDDVLACFIAGNAFTLDDWFRLETLDDSLQPTIDMLLNITIFLWFGAVAPWTDFVNTTGLPFGRLMGMAVLILLLRRPPIVLLLHKYIPRVQNIREAIFAGYFGPIGVSAIFYLYITVDFLKSVETLELDPAQLEGVKVMVTATRLVIWFAVLSSVIVHGITVPFIKLGNRIPVTISRSVSRMTDNIPGLGGLISRSPSRSRNRSSELDVESADRRITAADVSGPLPLPPPVVARSIDGELERGGKKGLVWDDDNLERGRDRTERFASSSDPAGLDTPSAVNRTRESSSGV</sequence>
<evidence type="ECO:0000256" key="7">
    <source>
        <dbReference type="ARBA" id="ARBA00023053"/>
    </source>
</evidence>
<keyword evidence="3" id="KW-0813">Transport</keyword>
<dbReference type="GO" id="GO:0005886">
    <property type="term" value="C:plasma membrane"/>
    <property type="evidence" value="ECO:0007669"/>
    <property type="project" value="InterPro"/>
</dbReference>
<evidence type="ECO:0000256" key="3">
    <source>
        <dbReference type="ARBA" id="ARBA00022448"/>
    </source>
</evidence>
<feature type="transmembrane region" description="Helical" evidence="12">
    <location>
        <begin position="74"/>
        <end position="94"/>
    </location>
</feature>
<comment type="caution">
    <text evidence="14">The sequence shown here is derived from an EMBL/GenBank/DDBJ whole genome shotgun (WGS) entry which is preliminary data.</text>
</comment>
<evidence type="ECO:0000313" key="14">
    <source>
        <dbReference type="EMBL" id="KAK6540241.1"/>
    </source>
</evidence>
<dbReference type="PANTHER" id="PTHR31382">
    <property type="entry name" value="NA(+)/H(+) ANTIPORTER"/>
    <property type="match status" value="1"/>
</dbReference>
<dbReference type="GO" id="GO:0120029">
    <property type="term" value="P:proton export across plasma membrane"/>
    <property type="evidence" value="ECO:0007669"/>
    <property type="project" value="InterPro"/>
</dbReference>
<organism evidence="14 15">
    <name type="scientific">Orbilia ellipsospora</name>
    <dbReference type="NCBI Taxonomy" id="2528407"/>
    <lineage>
        <taxon>Eukaryota</taxon>
        <taxon>Fungi</taxon>
        <taxon>Dikarya</taxon>
        <taxon>Ascomycota</taxon>
        <taxon>Pezizomycotina</taxon>
        <taxon>Orbiliomycetes</taxon>
        <taxon>Orbiliales</taxon>
        <taxon>Orbiliaceae</taxon>
        <taxon>Orbilia</taxon>
    </lineage>
</organism>
<dbReference type="GO" id="GO:0036376">
    <property type="term" value="P:sodium ion export across plasma membrane"/>
    <property type="evidence" value="ECO:0007669"/>
    <property type="project" value="InterPro"/>
</dbReference>
<evidence type="ECO:0000256" key="11">
    <source>
        <dbReference type="SAM" id="MobiDB-lite"/>
    </source>
</evidence>
<feature type="transmembrane region" description="Helical" evidence="12">
    <location>
        <begin position="35"/>
        <end position="54"/>
    </location>
</feature>
<feature type="compositionally biased region" description="Basic and acidic residues" evidence="11">
    <location>
        <begin position="527"/>
        <end position="536"/>
    </location>
</feature>
<feature type="compositionally biased region" description="Basic and acidic residues" evidence="11">
    <location>
        <begin position="475"/>
        <end position="485"/>
    </location>
</feature>
<keyword evidence="7" id="KW-0915">Sodium</keyword>
<keyword evidence="8" id="KW-0406">Ion transport</keyword>
<feature type="transmembrane region" description="Helical" evidence="12">
    <location>
        <begin position="6"/>
        <end position="28"/>
    </location>
</feature>
<dbReference type="Proteomes" id="UP001365542">
    <property type="component" value="Unassembled WGS sequence"/>
</dbReference>
<feature type="transmembrane region" description="Helical" evidence="12">
    <location>
        <begin position="252"/>
        <end position="285"/>
    </location>
</feature>
<feature type="transmembrane region" description="Helical" evidence="12">
    <location>
        <begin position="417"/>
        <end position="437"/>
    </location>
</feature>
<keyword evidence="6 12" id="KW-1133">Transmembrane helix</keyword>
<feature type="transmembrane region" description="Helical" evidence="12">
    <location>
        <begin position="368"/>
        <end position="387"/>
    </location>
</feature>
<feature type="domain" description="Cation/H+ exchanger transmembrane" evidence="13">
    <location>
        <begin position="22"/>
        <end position="437"/>
    </location>
</feature>
<feature type="transmembrane region" description="Helical" evidence="12">
    <location>
        <begin position="106"/>
        <end position="129"/>
    </location>
</feature>
<evidence type="ECO:0000313" key="15">
    <source>
        <dbReference type="Proteomes" id="UP001365542"/>
    </source>
</evidence>
<evidence type="ECO:0000256" key="6">
    <source>
        <dbReference type="ARBA" id="ARBA00022989"/>
    </source>
</evidence>
<proteinExistence type="inferred from homology"/>
<dbReference type="InterPro" id="IPR006153">
    <property type="entry name" value="Cation/H_exchanger_TM"/>
</dbReference>
<dbReference type="PANTHER" id="PTHR31382:SF1">
    <property type="entry name" value="SODIUM ION_PROTON EXCHANGER (EUROFUNG)"/>
    <property type="match status" value="1"/>
</dbReference>
<evidence type="ECO:0000256" key="10">
    <source>
        <dbReference type="ARBA" id="ARBA00023201"/>
    </source>
</evidence>
<keyword evidence="9 12" id="KW-0472">Membrane</keyword>
<protein>
    <recommendedName>
        <fullName evidence="13">Cation/H+ exchanger transmembrane domain-containing protein</fullName>
    </recommendedName>
</protein>
<comment type="similarity">
    <text evidence="2">Belongs to the fungal Na(+)/H(+) exchanger family.</text>
</comment>
<comment type="subcellular location">
    <subcellularLocation>
        <location evidence="1">Membrane</location>
        <topology evidence="1">Multi-pass membrane protein</topology>
    </subcellularLocation>
</comment>
<dbReference type="GO" id="GO:0015385">
    <property type="term" value="F:sodium:proton antiporter activity"/>
    <property type="evidence" value="ECO:0007669"/>
    <property type="project" value="InterPro"/>
</dbReference>
<evidence type="ECO:0000256" key="4">
    <source>
        <dbReference type="ARBA" id="ARBA00022449"/>
    </source>
</evidence>
<evidence type="ECO:0000256" key="12">
    <source>
        <dbReference type="SAM" id="Phobius"/>
    </source>
</evidence>
<keyword evidence="10" id="KW-0739">Sodium transport</keyword>
<evidence type="ECO:0000256" key="9">
    <source>
        <dbReference type="ARBA" id="ARBA00023136"/>
    </source>
</evidence>
<dbReference type="GO" id="GO:0042391">
    <property type="term" value="P:regulation of membrane potential"/>
    <property type="evidence" value="ECO:0007669"/>
    <property type="project" value="InterPro"/>
</dbReference>
<dbReference type="Gene3D" id="1.20.1530.20">
    <property type="match status" value="1"/>
</dbReference>
<feature type="transmembrane region" description="Helical" evidence="12">
    <location>
        <begin position="329"/>
        <end position="347"/>
    </location>
</feature>
<keyword evidence="4" id="KW-0050">Antiport</keyword>
<evidence type="ECO:0000259" key="13">
    <source>
        <dbReference type="Pfam" id="PF00999"/>
    </source>
</evidence>
<dbReference type="FunFam" id="1.20.1530.20:FF:000015">
    <property type="entry name" value="Na(+)/H(+) antiporter 2"/>
    <property type="match status" value="1"/>
</dbReference>
<gene>
    <name evidence="14" type="ORF">TWF694_009056</name>
</gene>
<keyword evidence="5 12" id="KW-0812">Transmembrane</keyword>
<evidence type="ECO:0000256" key="8">
    <source>
        <dbReference type="ARBA" id="ARBA00023065"/>
    </source>
</evidence>
<feature type="region of interest" description="Disordered" evidence="11">
    <location>
        <begin position="515"/>
        <end position="562"/>
    </location>
</feature>
<dbReference type="EMBL" id="JAVHJO010000005">
    <property type="protein sequence ID" value="KAK6540241.1"/>
    <property type="molecule type" value="Genomic_DNA"/>
</dbReference>
<evidence type="ECO:0000256" key="2">
    <source>
        <dbReference type="ARBA" id="ARBA00005248"/>
    </source>
</evidence>
<accession>A0AAV9XE58</accession>
<evidence type="ECO:0000256" key="1">
    <source>
        <dbReference type="ARBA" id="ARBA00004141"/>
    </source>
</evidence>
<feature type="compositionally biased region" description="Polar residues" evidence="11">
    <location>
        <begin position="550"/>
        <end position="562"/>
    </location>
</feature>
<dbReference type="InterPro" id="IPR038770">
    <property type="entry name" value="Na+/solute_symporter_sf"/>
</dbReference>
<dbReference type="InterPro" id="IPR004712">
    <property type="entry name" value="Na+/H+_antiporter_fungi"/>
</dbReference>
<evidence type="ECO:0000256" key="5">
    <source>
        <dbReference type="ARBA" id="ARBA00022692"/>
    </source>
</evidence>
<name>A0AAV9XE58_9PEZI</name>
<feature type="transmembrane region" description="Helical" evidence="12">
    <location>
        <begin position="183"/>
        <end position="199"/>
    </location>
</feature>